<dbReference type="EMBL" id="CP109083">
    <property type="protein sequence ID" value="WSB08623.1"/>
    <property type="molecule type" value="Genomic_DNA"/>
</dbReference>
<organism evidence="2 3">
    <name type="scientific">Streptomyces cyaneofuscatus</name>
    <dbReference type="NCBI Taxonomy" id="66883"/>
    <lineage>
        <taxon>Bacteria</taxon>
        <taxon>Bacillati</taxon>
        <taxon>Actinomycetota</taxon>
        <taxon>Actinomycetes</taxon>
        <taxon>Kitasatosporales</taxon>
        <taxon>Streptomycetaceae</taxon>
        <taxon>Streptomyces</taxon>
    </lineage>
</organism>
<evidence type="ECO:0000259" key="1">
    <source>
        <dbReference type="Pfam" id="PF14534"/>
    </source>
</evidence>
<dbReference type="InterPro" id="IPR027843">
    <property type="entry name" value="DUF4440"/>
</dbReference>
<gene>
    <name evidence="2" type="ORF">OG849_15890</name>
</gene>
<dbReference type="RefSeq" id="WP_326705017.1">
    <property type="nucleotide sequence ID" value="NZ_CP109083.1"/>
</dbReference>
<sequence length="144" mass="15652">MASASQNTSFLTGDIEQHQELFGQAFNAGDADAINSMYADDAVGVWEPGFPLTGQARRDYVTDFMSRKPSVEATVLQTLVTGDTAMLIVQWSMETTTKEGKPEHLEGTAVDVLQRDENGHWRYLVDNPYGASGPHTAEEAAAQA</sequence>
<accession>A0ABZ1EX52</accession>
<feature type="domain" description="DUF4440" evidence="1">
    <location>
        <begin position="17"/>
        <end position="122"/>
    </location>
</feature>
<protein>
    <submittedName>
        <fullName evidence="2">DUF4440 domain-containing protein</fullName>
    </submittedName>
</protein>
<keyword evidence="3" id="KW-1185">Reference proteome</keyword>
<proteinExistence type="predicted"/>
<evidence type="ECO:0000313" key="2">
    <source>
        <dbReference type="EMBL" id="WSB08623.1"/>
    </source>
</evidence>
<reference evidence="2 3" key="1">
    <citation type="submission" date="2022-10" db="EMBL/GenBank/DDBJ databases">
        <title>The complete genomes of actinobacterial strains from the NBC collection.</title>
        <authorList>
            <person name="Joergensen T.S."/>
            <person name="Alvarez Arevalo M."/>
            <person name="Sterndorff E.B."/>
            <person name="Faurdal D."/>
            <person name="Vuksanovic O."/>
            <person name="Mourched A.-S."/>
            <person name="Charusanti P."/>
            <person name="Shaw S."/>
            <person name="Blin K."/>
            <person name="Weber T."/>
        </authorList>
    </citation>
    <scope>NUCLEOTIDE SEQUENCE [LARGE SCALE GENOMIC DNA]</scope>
    <source>
        <strain evidence="2 3">NBC 01792</strain>
    </source>
</reference>
<dbReference type="InterPro" id="IPR032710">
    <property type="entry name" value="NTF2-like_dom_sf"/>
</dbReference>
<name>A0ABZ1EX52_9ACTN</name>
<dbReference type="Proteomes" id="UP001356428">
    <property type="component" value="Chromosome"/>
</dbReference>
<dbReference type="CDD" id="cd00531">
    <property type="entry name" value="NTF2_like"/>
    <property type="match status" value="1"/>
</dbReference>
<evidence type="ECO:0000313" key="3">
    <source>
        <dbReference type="Proteomes" id="UP001356428"/>
    </source>
</evidence>
<dbReference type="Gene3D" id="3.10.450.50">
    <property type="match status" value="1"/>
</dbReference>
<dbReference type="SUPFAM" id="SSF54427">
    <property type="entry name" value="NTF2-like"/>
    <property type="match status" value="1"/>
</dbReference>
<dbReference type="Pfam" id="PF14534">
    <property type="entry name" value="DUF4440"/>
    <property type="match status" value="1"/>
</dbReference>